<dbReference type="GO" id="GO:0005544">
    <property type="term" value="F:calcium-dependent phospholipid binding"/>
    <property type="evidence" value="ECO:0007669"/>
    <property type="project" value="InterPro"/>
</dbReference>
<keyword evidence="2" id="KW-0677">Repeat</keyword>
<organism evidence="4 5">
    <name type="scientific">Laodelphax striatellus</name>
    <name type="common">Small brown planthopper</name>
    <name type="synonym">Delphax striatella</name>
    <dbReference type="NCBI Taxonomy" id="195883"/>
    <lineage>
        <taxon>Eukaryota</taxon>
        <taxon>Metazoa</taxon>
        <taxon>Ecdysozoa</taxon>
        <taxon>Arthropoda</taxon>
        <taxon>Hexapoda</taxon>
        <taxon>Insecta</taxon>
        <taxon>Pterygota</taxon>
        <taxon>Neoptera</taxon>
        <taxon>Paraneoptera</taxon>
        <taxon>Hemiptera</taxon>
        <taxon>Auchenorrhyncha</taxon>
        <taxon>Fulgoroidea</taxon>
        <taxon>Delphacidae</taxon>
        <taxon>Criomorphinae</taxon>
        <taxon>Laodelphax</taxon>
    </lineage>
</organism>
<dbReference type="InterPro" id="IPR037104">
    <property type="entry name" value="Annexin_sf"/>
</dbReference>
<dbReference type="EMBL" id="QKKF02020956">
    <property type="protein sequence ID" value="RZF38978.1"/>
    <property type="molecule type" value="Genomic_DNA"/>
</dbReference>
<name>A0A482WZN7_LAOST</name>
<keyword evidence="3" id="KW-0041">Annexin</keyword>
<dbReference type="STRING" id="195883.A0A482WZN7"/>
<sequence length="349" mass="39366">MFTMTILLIFTSNLKYAAYILFALSVEPIVVRTATVVQPAGGVPSILSKPIDVKQEAINVNLLVSNNNLDGIAALLASKTNEQRQKIKIEYQQDYSHSLDQDLSGKTKKTYERLMDALLQPLPEFMARMINWSLEQSKNWLYMSIICTSSGELLKQIADAYYSAFNTQLIDELCNKMNDVNGLNVVATIINYIPGSNNTELFPGPRPDTTEVAEDLAKTQISCIPERYGYCSVQENPQLFDLLSKSSFAQIRAVVSAYQAKTMVSVETQMRTYCNGDLNEAYARIVRYAMNPVGYWTTEIYEAMAQKHTDDRALTLAILYRSEIDLATIRDTFNVNYRNVLSDFIKGHC</sequence>
<dbReference type="GO" id="GO:0005634">
    <property type="term" value="C:nucleus"/>
    <property type="evidence" value="ECO:0007669"/>
    <property type="project" value="TreeGrafter"/>
</dbReference>
<keyword evidence="5" id="KW-1185">Reference proteome</keyword>
<evidence type="ECO:0008006" key="6">
    <source>
        <dbReference type="Google" id="ProtNLM"/>
    </source>
</evidence>
<evidence type="ECO:0000256" key="3">
    <source>
        <dbReference type="ARBA" id="ARBA00023216"/>
    </source>
</evidence>
<evidence type="ECO:0000313" key="5">
    <source>
        <dbReference type="Proteomes" id="UP000291343"/>
    </source>
</evidence>
<dbReference type="PANTHER" id="PTHR10502:SF175">
    <property type="entry name" value="ANNEXIN A13"/>
    <property type="match status" value="1"/>
</dbReference>
<protein>
    <recommendedName>
        <fullName evidence="6">Annexin</fullName>
    </recommendedName>
</protein>
<evidence type="ECO:0000313" key="4">
    <source>
        <dbReference type="EMBL" id="RZF38978.1"/>
    </source>
</evidence>
<dbReference type="Pfam" id="PF00191">
    <property type="entry name" value="Annexin"/>
    <property type="match status" value="1"/>
</dbReference>
<dbReference type="GO" id="GO:0005509">
    <property type="term" value="F:calcium ion binding"/>
    <property type="evidence" value="ECO:0007669"/>
    <property type="project" value="InterPro"/>
</dbReference>
<dbReference type="InterPro" id="IPR018502">
    <property type="entry name" value="Annexin_repeat"/>
</dbReference>
<evidence type="ECO:0000256" key="2">
    <source>
        <dbReference type="ARBA" id="ARBA00022737"/>
    </source>
</evidence>
<evidence type="ECO:0000256" key="1">
    <source>
        <dbReference type="ARBA" id="ARBA00007831"/>
    </source>
</evidence>
<dbReference type="GO" id="GO:0005886">
    <property type="term" value="C:plasma membrane"/>
    <property type="evidence" value="ECO:0007669"/>
    <property type="project" value="TreeGrafter"/>
</dbReference>
<dbReference type="InParanoid" id="A0A482WZN7"/>
<dbReference type="PRINTS" id="PR00196">
    <property type="entry name" value="ANNEXIN"/>
</dbReference>
<dbReference type="Gene3D" id="1.10.220.10">
    <property type="entry name" value="Annexin"/>
    <property type="match status" value="3"/>
</dbReference>
<gene>
    <name evidence="4" type="ORF">LSTR_LSTR003721</name>
</gene>
<dbReference type="SUPFAM" id="SSF47874">
    <property type="entry name" value="Annexin"/>
    <property type="match status" value="1"/>
</dbReference>
<dbReference type="SMR" id="A0A482WZN7"/>
<dbReference type="GO" id="GO:0001786">
    <property type="term" value="F:phosphatidylserine binding"/>
    <property type="evidence" value="ECO:0007669"/>
    <property type="project" value="TreeGrafter"/>
</dbReference>
<dbReference type="PANTHER" id="PTHR10502">
    <property type="entry name" value="ANNEXIN"/>
    <property type="match status" value="1"/>
</dbReference>
<dbReference type="AlphaFoldDB" id="A0A482WZN7"/>
<dbReference type="OrthoDB" id="6640592at2759"/>
<comment type="similarity">
    <text evidence="1">Belongs to the annexin family.</text>
</comment>
<dbReference type="SMART" id="SM00335">
    <property type="entry name" value="ANX"/>
    <property type="match status" value="1"/>
</dbReference>
<dbReference type="GO" id="GO:0005737">
    <property type="term" value="C:cytoplasm"/>
    <property type="evidence" value="ECO:0007669"/>
    <property type="project" value="TreeGrafter"/>
</dbReference>
<comment type="caution">
    <text evidence="4">The sequence shown here is derived from an EMBL/GenBank/DDBJ whole genome shotgun (WGS) entry which is preliminary data.</text>
</comment>
<dbReference type="GO" id="GO:0012506">
    <property type="term" value="C:vesicle membrane"/>
    <property type="evidence" value="ECO:0007669"/>
    <property type="project" value="TreeGrafter"/>
</dbReference>
<dbReference type="Proteomes" id="UP000291343">
    <property type="component" value="Unassembled WGS sequence"/>
</dbReference>
<proteinExistence type="inferred from homology"/>
<dbReference type="InterPro" id="IPR001464">
    <property type="entry name" value="Annexin"/>
</dbReference>
<accession>A0A482WZN7</accession>
<reference evidence="4 5" key="1">
    <citation type="journal article" date="2017" name="Gigascience">
        <title>Genome sequence of the small brown planthopper, Laodelphax striatellus.</title>
        <authorList>
            <person name="Zhu J."/>
            <person name="Jiang F."/>
            <person name="Wang X."/>
            <person name="Yang P."/>
            <person name="Bao Y."/>
            <person name="Zhao W."/>
            <person name="Wang W."/>
            <person name="Lu H."/>
            <person name="Wang Q."/>
            <person name="Cui N."/>
            <person name="Li J."/>
            <person name="Chen X."/>
            <person name="Luo L."/>
            <person name="Yu J."/>
            <person name="Kang L."/>
            <person name="Cui F."/>
        </authorList>
    </citation>
    <scope>NUCLEOTIDE SEQUENCE [LARGE SCALE GENOMIC DNA]</scope>
    <source>
        <strain evidence="4">Lst14</strain>
    </source>
</reference>